<comment type="similarity">
    <text evidence="2 7">Belongs to the EMP24/GP25L family.</text>
</comment>
<keyword evidence="5 8" id="KW-1133">Transmembrane helix</keyword>
<keyword evidence="6 8" id="KW-0472">Membrane</keyword>
<dbReference type="Pfam" id="PF01105">
    <property type="entry name" value="EMP24_GP25L"/>
    <property type="match status" value="1"/>
</dbReference>
<comment type="subcellular location">
    <subcellularLocation>
        <location evidence="1 7">Membrane</location>
        <topology evidence="1 7">Single-pass type I membrane protein</topology>
    </subcellularLocation>
</comment>
<evidence type="ECO:0000259" key="10">
    <source>
        <dbReference type="PROSITE" id="PS50866"/>
    </source>
</evidence>
<dbReference type="SMART" id="SM01190">
    <property type="entry name" value="EMP24_GP25L"/>
    <property type="match status" value="1"/>
</dbReference>
<accession>A0A8S1KCQ6</accession>
<feature type="chain" id="PRO_5035729225" description="GOLD domain-containing protein" evidence="9">
    <location>
        <begin position="17"/>
        <end position="203"/>
    </location>
</feature>
<evidence type="ECO:0000256" key="6">
    <source>
        <dbReference type="ARBA" id="ARBA00023136"/>
    </source>
</evidence>
<feature type="signal peptide" evidence="9">
    <location>
        <begin position="1"/>
        <end position="16"/>
    </location>
</feature>
<keyword evidence="12" id="KW-1185">Reference proteome</keyword>
<keyword evidence="4 9" id="KW-0732">Signal</keyword>
<dbReference type="PANTHER" id="PTHR22811">
    <property type="entry name" value="TRANSMEMBRANE EMP24 DOMAIN-CONTAINING PROTEIN"/>
    <property type="match status" value="1"/>
</dbReference>
<dbReference type="OMA" id="VSFHIHV"/>
<keyword evidence="3 7" id="KW-0812">Transmembrane</keyword>
<dbReference type="GO" id="GO:0016020">
    <property type="term" value="C:membrane"/>
    <property type="evidence" value="ECO:0007669"/>
    <property type="project" value="UniProtKB-SubCell"/>
</dbReference>
<feature type="transmembrane region" description="Helical" evidence="8">
    <location>
        <begin position="169"/>
        <end position="191"/>
    </location>
</feature>
<proteinExistence type="inferred from homology"/>
<dbReference type="InterPro" id="IPR015720">
    <property type="entry name" value="Emp24-like"/>
</dbReference>
<evidence type="ECO:0000256" key="4">
    <source>
        <dbReference type="ARBA" id="ARBA00022729"/>
    </source>
</evidence>
<reference evidence="11" key="1">
    <citation type="submission" date="2021-01" db="EMBL/GenBank/DDBJ databases">
        <authorList>
            <consortium name="Genoscope - CEA"/>
            <person name="William W."/>
        </authorList>
    </citation>
    <scope>NUCLEOTIDE SEQUENCE</scope>
</reference>
<gene>
    <name evidence="11" type="ORF">PPRIM_AZ9-3.1.T0190034</name>
</gene>
<feature type="domain" description="GOLD" evidence="10">
    <location>
        <begin position="14"/>
        <end position="136"/>
    </location>
</feature>
<protein>
    <recommendedName>
        <fullName evidence="10">GOLD domain-containing protein</fullName>
    </recommendedName>
</protein>
<evidence type="ECO:0000256" key="3">
    <source>
        <dbReference type="ARBA" id="ARBA00022692"/>
    </source>
</evidence>
<evidence type="ECO:0000256" key="5">
    <source>
        <dbReference type="ARBA" id="ARBA00022989"/>
    </source>
</evidence>
<dbReference type="InterPro" id="IPR009038">
    <property type="entry name" value="GOLD_dom"/>
</dbReference>
<evidence type="ECO:0000313" key="12">
    <source>
        <dbReference type="Proteomes" id="UP000688137"/>
    </source>
</evidence>
<name>A0A8S1KCQ6_PARPR</name>
<evidence type="ECO:0000313" key="11">
    <source>
        <dbReference type="EMBL" id="CAD8052141.1"/>
    </source>
</evidence>
<evidence type="ECO:0000256" key="7">
    <source>
        <dbReference type="RuleBase" id="RU003827"/>
    </source>
</evidence>
<organism evidence="11 12">
    <name type="scientific">Paramecium primaurelia</name>
    <dbReference type="NCBI Taxonomy" id="5886"/>
    <lineage>
        <taxon>Eukaryota</taxon>
        <taxon>Sar</taxon>
        <taxon>Alveolata</taxon>
        <taxon>Ciliophora</taxon>
        <taxon>Intramacronucleata</taxon>
        <taxon>Oligohymenophorea</taxon>
        <taxon>Peniculida</taxon>
        <taxon>Parameciidae</taxon>
        <taxon>Paramecium</taxon>
    </lineage>
</organism>
<evidence type="ECO:0000256" key="8">
    <source>
        <dbReference type="SAM" id="Phobius"/>
    </source>
</evidence>
<dbReference type="PROSITE" id="PS50866">
    <property type="entry name" value="GOLD"/>
    <property type="match status" value="1"/>
</dbReference>
<dbReference type="Proteomes" id="UP000688137">
    <property type="component" value="Unassembled WGS sequence"/>
</dbReference>
<sequence>MKYFFIYATFLVSVQCFYDFIPDDIITFTLTANQEDVLLENITEPTLIKGAYQVNHHKDVIDFSVKTPAGKTIYSKMATNKGNFTVQANEIGLYSIIFNNKKKTNQLLTYAVDVVKNKEDKIKSTDIDPLELDIDYIHNGLSELYYDHKFQQIRYESSTQQVKEANKKIYLFTIIETIFIVLVTIWQIWYIKRLYNKRSPLLL</sequence>
<dbReference type="AlphaFoldDB" id="A0A8S1KCQ6"/>
<evidence type="ECO:0000256" key="1">
    <source>
        <dbReference type="ARBA" id="ARBA00004479"/>
    </source>
</evidence>
<dbReference type="EMBL" id="CAJJDM010000016">
    <property type="protein sequence ID" value="CAD8052141.1"/>
    <property type="molecule type" value="Genomic_DNA"/>
</dbReference>
<evidence type="ECO:0000256" key="2">
    <source>
        <dbReference type="ARBA" id="ARBA00007104"/>
    </source>
</evidence>
<evidence type="ECO:0000256" key="9">
    <source>
        <dbReference type="SAM" id="SignalP"/>
    </source>
</evidence>
<comment type="caution">
    <text evidence="11">The sequence shown here is derived from an EMBL/GenBank/DDBJ whole genome shotgun (WGS) entry which is preliminary data.</text>
</comment>